<sequence>MTVEVFPVHPGGMSGGDVDIARTAALFADPARVRVLTALADGRALAASVLAAEAGLSAPGVSAHLAKLRDAGLVEAERSGRHRFYRLRPDAVEILETLARFSPARPVTSLRSGTRAQALRFARTCYDHLAGRLGVAVTAALVERGALVTTDGVPGTLRRPGDPLSKPVADHPYALGPEAPEVLASLGLDVHAVDDARGRRPLLKFCVDWSEQRHHLAGALGAALAARFLAQGWVTRHRPGHRALRLTHTGADALARRLGVRVAG</sequence>
<dbReference type="InterPro" id="IPR052543">
    <property type="entry name" value="HTH_Metal-responsive_Reg"/>
</dbReference>
<dbReference type="NCBIfam" id="NF033788">
    <property type="entry name" value="HTH_metalloreg"/>
    <property type="match status" value="1"/>
</dbReference>
<dbReference type="PROSITE" id="PS50987">
    <property type="entry name" value="HTH_ARSR_2"/>
    <property type="match status" value="1"/>
</dbReference>
<dbReference type="Gene3D" id="1.10.10.10">
    <property type="entry name" value="Winged helix-like DNA-binding domain superfamily/Winged helix DNA-binding domain"/>
    <property type="match status" value="1"/>
</dbReference>
<comment type="caution">
    <text evidence="2">The sequence shown here is derived from an EMBL/GenBank/DDBJ whole genome shotgun (WGS) entry which is preliminary data.</text>
</comment>
<proteinExistence type="predicted"/>
<reference evidence="3" key="1">
    <citation type="journal article" date="2019" name="Int. J. Syst. Evol. Microbiol.">
        <title>The Global Catalogue of Microorganisms (GCM) 10K type strain sequencing project: providing services to taxonomists for standard genome sequencing and annotation.</title>
        <authorList>
            <consortium name="The Broad Institute Genomics Platform"/>
            <consortium name="The Broad Institute Genome Sequencing Center for Infectious Disease"/>
            <person name="Wu L."/>
            <person name="Ma J."/>
        </authorList>
    </citation>
    <scope>NUCLEOTIDE SEQUENCE [LARGE SCALE GENOMIC DNA]</scope>
    <source>
        <strain evidence="3">CGMCC 4.7677</strain>
    </source>
</reference>
<evidence type="ECO:0000259" key="1">
    <source>
        <dbReference type="PROSITE" id="PS50987"/>
    </source>
</evidence>
<dbReference type="CDD" id="cd00090">
    <property type="entry name" value="HTH_ARSR"/>
    <property type="match status" value="1"/>
</dbReference>
<feature type="domain" description="HTH arsR-type" evidence="1">
    <location>
        <begin position="12"/>
        <end position="107"/>
    </location>
</feature>
<dbReference type="EMBL" id="BNAU01000002">
    <property type="protein sequence ID" value="GHE87320.1"/>
    <property type="molecule type" value="Genomic_DNA"/>
</dbReference>
<organism evidence="2 3">
    <name type="scientific">Amycolatopsis deserti</name>
    <dbReference type="NCBI Taxonomy" id="185696"/>
    <lineage>
        <taxon>Bacteria</taxon>
        <taxon>Bacillati</taxon>
        <taxon>Actinomycetota</taxon>
        <taxon>Actinomycetes</taxon>
        <taxon>Pseudonocardiales</taxon>
        <taxon>Pseudonocardiaceae</taxon>
        <taxon>Amycolatopsis</taxon>
    </lineage>
</organism>
<name>A0ABQ3IKS6_9PSEU</name>
<dbReference type="PANTHER" id="PTHR39168:SF1">
    <property type="entry name" value="TRANSCRIPTIONAL REGULATORY PROTEIN"/>
    <property type="match status" value="1"/>
</dbReference>
<dbReference type="PANTHER" id="PTHR39168">
    <property type="entry name" value="TRANSCRIPTIONAL REGULATOR-RELATED"/>
    <property type="match status" value="1"/>
</dbReference>
<gene>
    <name evidence="2" type="ORF">GCM10017786_18790</name>
</gene>
<protein>
    <submittedName>
        <fullName evidence="2">Transcriptional regulator</fullName>
    </submittedName>
</protein>
<accession>A0ABQ3IKS6</accession>
<dbReference type="SMART" id="SM00418">
    <property type="entry name" value="HTH_ARSR"/>
    <property type="match status" value="1"/>
</dbReference>
<dbReference type="Proteomes" id="UP000605897">
    <property type="component" value="Unassembled WGS sequence"/>
</dbReference>
<evidence type="ECO:0000313" key="3">
    <source>
        <dbReference type="Proteomes" id="UP000605897"/>
    </source>
</evidence>
<dbReference type="InterPro" id="IPR011991">
    <property type="entry name" value="ArsR-like_HTH"/>
</dbReference>
<dbReference type="InterPro" id="IPR036388">
    <property type="entry name" value="WH-like_DNA-bd_sf"/>
</dbReference>
<dbReference type="InterPro" id="IPR036390">
    <property type="entry name" value="WH_DNA-bd_sf"/>
</dbReference>
<dbReference type="InterPro" id="IPR001845">
    <property type="entry name" value="HTH_ArsR_DNA-bd_dom"/>
</dbReference>
<evidence type="ECO:0000313" key="2">
    <source>
        <dbReference type="EMBL" id="GHE87320.1"/>
    </source>
</evidence>
<dbReference type="Pfam" id="PF12840">
    <property type="entry name" value="HTH_20"/>
    <property type="match status" value="1"/>
</dbReference>
<dbReference type="PRINTS" id="PR00778">
    <property type="entry name" value="HTHARSR"/>
</dbReference>
<keyword evidence="3" id="KW-1185">Reference proteome</keyword>
<dbReference type="SUPFAM" id="SSF46785">
    <property type="entry name" value="Winged helix' DNA-binding domain"/>
    <property type="match status" value="1"/>
</dbReference>